<evidence type="ECO:0000256" key="2">
    <source>
        <dbReference type="ARBA" id="ARBA00022801"/>
    </source>
</evidence>
<keyword evidence="2 6" id="KW-0378">Hydrolase</keyword>
<gene>
    <name evidence="7" type="ORF">SAMN02745116_01337</name>
</gene>
<dbReference type="Proteomes" id="UP000190328">
    <property type="component" value="Unassembled WGS sequence"/>
</dbReference>
<feature type="active site" description="Nucleophile" evidence="4">
    <location>
        <position position="373"/>
    </location>
</feature>
<dbReference type="GO" id="GO:0016052">
    <property type="term" value="P:carbohydrate catabolic process"/>
    <property type="evidence" value="ECO:0007669"/>
    <property type="project" value="TreeGrafter"/>
</dbReference>
<comment type="similarity">
    <text evidence="1 5">Belongs to the glycosyl hydrolase 1 family.</text>
</comment>
<evidence type="ECO:0000313" key="8">
    <source>
        <dbReference type="Proteomes" id="UP000190328"/>
    </source>
</evidence>
<evidence type="ECO:0000313" key="7">
    <source>
        <dbReference type="EMBL" id="SJZ75286.1"/>
    </source>
</evidence>
<dbReference type="Pfam" id="PF00232">
    <property type="entry name" value="Glyco_hydro_1"/>
    <property type="match status" value="1"/>
</dbReference>
<dbReference type="PANTHER" id="PTHR10353">
    <property type="entry name" value="GLYCOSYL HYDROLASE"/>
    <property type="match status" value="1"/>
</dbReference>
<evidence type="ECO:0000256" key="4">
    <source>
        <dbReference type="PROSITE-ProRule" id="PRU10055"/>
    </source>
</evidence>
<reference evidence="7 8" key="1">
    <citation type="submission" date="2017-02" db="EMBL/GenBank/DDBJ databases">
        <authorList>
            <person name="Peterson S.W."/>
        </authorList>
    </citation>
    <scope>NUCLEOTIDE SEQUENCE [LARGE SCALE GENOMIC DNA]</scope>
    <source>
        <strain evidence="7 8">ATCC BAA-1030</strain>
    </source>
</reference>
<organism evidence="7 8">
    <name type="scientific">Pilibacter termitis</name>
    <dbReference type="NCBI Taxonomy" id="263852"/>
    <lineage>
        <taxon>Bacteria</taxon>
        <taxon>Bacillati</taxon>
        <taxon>Bacillota</taxon>
        <taxon>Bacilli</taxon>
        <taxon>Lactobacillales</taxon>
        <taxon>Enterococcaceae</taxon>
        <taxon>Pilibacter</taxon>
    </lineage>
</organism>
<dbReference type="EMBL" id="FUXI01000013">
    <property type="protein sequence ID" value="SJZ75286.1"/>
    <property type="molecule type" value="Genomic_DNA"/>
</dbReference>
<dbReference type="GO" id="GO:0005829">
    <property type="term" value="C:cytosol"/>
    <property type="evidence" value="ECO:0007669"/>
    <property type="project" value="TreeGrafter"/>
</dbReference>
<dbReference type="PROSITE" id="PS00653">
    <property type="entry name" value="GLYCOSYL_HYDROL_F1_2"/>
    <property type="match status" value="1"/>
</dbReference>
<dbReference type="InterPro" id="IPR001360">
    <property type="entry name" value="Glyco_hydro_1"/>
</dbReference>
<accession>A0A1T4N861</accession>
<proteinExistence type="inferred from homology"/>
<dbReference type="InterPro" id="IPR033132">
    <property type="entry name" value="GH_1_N_CS"/>
</dbReference>
<evidence type="ECO:0000256" key="1">
    <source>
        <dbReference type="ARBA" id="ARBA00010838"/>
    </source>
</evidence>
<dbReference type="FunFam" id="3.20.20.80:FF:000004">
    <property type="entry name" value="Beta-glucosidase 6-phospho-beta-glucosidase"/>
    <property type="match status" value="1"/>
</dbReference>
<evidence type="ECO:0000256" key="6">
    <source>
        <dbReference type="RuleBase" id="RU004468"/>
    </source>
</evidence>
<protein>
    <submittedName>
        <fullName evidence="7">6-phospho-beta-glucosidase</fullName>
    </submittedName>
</protein>
<dbReference type="OrthoDB" id="1637462at2"/>
<dbReference type="STRING" id="263852.SAMN02745116_01337"/>
<name>A0A1T4N861_9ENTE</name>
<dbReference type="AlphaFoldDB" id="A0A1T4N861"/>
<dbReference type="InterPro" id="IPR017853">
    <property type="entry name" value="GH"/>
</dbReference>
<sequence length="475" mass="54994">MSLREKFLWGGAVAAHQLEGAWQAGGKGVSVADVMTVGGNGVPRRITDGILPNENYPNHEGIDFYHRYKEDVKLFAELGLKCFRTSIAWTRIFPKGDEVEPNEAGLQFYDDLFDECLKYGITPIVTLSHFEMPYFLVTEYGGWRNRKMIDFFAHFAEVVFTRYKGKVKYWMTFNEINNQANFHEDFAPFTNSGLRFEIGENREELMYQAAHYELVASAKAVILGKKINPEFQIGSMIAMCPIYPATCKPDDMMSATVAMQRRYWFSDVHCRGHYPSYILKYLERQEIHLDKTEDDVMLLSKGKVDYIGFSYYMSFAIQDTGESPAFDYDESKDLVENHYVKSSEWGWQIDPTGLRYALNWFNERYELPLFIVENGFGARDEVNVSGEINDYYRIEYLKAHVKEMKNAVEYDGVDVIGYTPWGIIDLVSAGTGEMEKRYGVIYVDKNNRGEGTLERKKKQSFDWYRKVIEENGENL</sequence>
<dbReference type="PRINTS" id="PR00131">
    <property type="entry name" value="GLHYDRLASE1"/>
</dbReference>
<evidence type="ECO:0000256" key="3">
    <source>
        <dbReference type="ARBA" id="ARBA00023295"/>
    </source>
</evidence>
<keyword evidence="3 6" id="KW-0326">Glycosidase</keyword>
<dbReference type="NCBIfam" id="NF007154">
    <property type="entry name" value="PRK09589.1"/>
    <property type="match status" value="1"/>
</dbReference>
<evidence type="ECO:0000256" key="5">
    <source>
        <dbReference type="RuleBase" id="RU003690"/>
    </source>
</evidence>
<dbReference type="Gene3D" id="3.20.20.80">
    <property type="entry name" value="Glycosidases"/>
    <property type="match status" value="1"/>
</dbReference>
<dbReference type="PANTHER" id="PTHR10353:SF85">
    <property type="entry name" value="ARYL-PHOSPHO-BETA-D-GLUCOSIDASE BGLA"/>
    <property type="match status" value="1"/>
</dbReference>
<keyword evidence="8" id="KW-1185">Reference proteome</keyword>
<dbReference type="SUPFAM" id="SSF51445">
    <property type="entry name" value="(Trans)glycosidases"/>
    <property type="match status" value="1"/>
</dbReference>
<dbReference type="InterPro" id="IPR018120">
    <property type="entry name" value="Glyco_hydro_1_AS"/>
</dbReference>
<dbReference type="GO" id="GO:0008422">
    <property type="term" value="F:beta-glucosidase activity"/>
    <property type="evidence" value="ECO:0007669"/>
    <property type="project" value="TreeGrafter"/>
</dbReference>
<dbReference type="PROSITE" id="PS00572">
    <property type="entry name" value="GLYCOSYL_HYDROL_F1_1"/>
    <property type="match status" value="1"/>
</dbReference>
<dbReference type="RefSeq" id="WP_078807273.1">
    <property type="nucleotide sequence ID" value="NZ_FUXI01000013.1"/>
</dbReference>